<dbReference type="EMBL" id="AY939844">
    <property type="protein sequence ID" value="AAX44432.1"/>
    <property type="molecule type" value="Genomic_DNA"/>
</dbReference>
<gene>
    <name evidence="2" type="ORF">PCMG_00054</name>
    <name evidence="1" type="ORF">PSSM2_054</name>
</gene>
<keyword evidence="3" id="KW-1185">Reference proteome</keyword>
<reference evidence="2 4" key="2">
    <citation type="submission" date="2009-10" db="EMBL/GenBank/DDBJ databases">
        <title>The Genome Sequence of Prochlorococcus phage P-SSM2.</title>
        <authorList>
            <consortium name="The Broad Institute Genome Sequencing Platform"/>
            <person name="Henn M.R."/>
            <person name="Sullivan M.S."/>
            <person name="Osburne M.S."/>
            <person name="Levin J."/>
            <person name="Malboeuf C."/>
            <person name="Casali M."/>
            <person name="Russ C."/>
            <person name="Lennon N."/>
            <person name="Chapman S.B."/>
            <person name="Erlich R."/>
            <person name="Young S.K."/>
            <person name="Koehrsen M."/>
            <person name="Yandava C."/>
            <person name="Zeng Q."/>
            <person name="Alvarado L."/>
            <person name="Anderson S."/>
            <person name="Berlin A."/>
            <person name="Borenstein D."/>
            <person name="Chen Z."/>
            <person name="Engels R."/>
            <person name="Freedman E."/>
            <person name="Gellesch M."/>
            <person name="Goldberg J."/>
            <person name="Green L."/>
            <person name="Griggs A."/>
            <person name="Gujja S."/>
            <person name="Heilman E.R."/>
            <person name="Heiman D."/>
            <person name="Hepburn T."/>
            <person name="Howarth C."/>
            <person name="Jen D."/>
            <person name="Larson L."/>
            <person name="Lewis B."/>
            <person name="Mehta T."/>
            <person name="Park D."/>
            <person name="Pearson M."/>
            <person name="Richards J."/>
            <person name="Rizzolo K."/>
            <person name="Roberts A."/>
            <person name="Ryan E."/>
            <person name="Saif S."/>
            <person name="Shea T."/>
            <person name="Shenoy N."/>
            <person name="Sisk P."/>
            <person name="Stolte C."/>
            <person name="Sykes S."/>
            <person name="Walk T."/>
            <person name="White J."/>
            <person name="Yu Q."/>
            <person name="Coleman M.L."/>
            <person name="Huang K.H."/>
            <person name="Weigele P.R."/>
            <person name="DeFrancesco A.S."/>
            <person name="Kern S.E."/>
            <person name="Thompson L.R."/>
            <person name="Fu R."/>
            <person name="Hombeck B."/>
            <person name="Chisholm S.W."/>
            <person name="Haas B."/>
            <person name="Nusbaum C."/>
            <person name="Birren B."/>
        </authorList>
    </citation>
    <scope>NUCLEOTIDE SEQUENCE [LARGE SCALE GENOMIC DNA]</scope>
    <source>
        <strain evidence="2">P-SSM2</strain>
    </source>
</reference>
<evidence type="ECO:0000313" key="4">
    <source>
        <dbReference type="Proteomes" id="UP000013923"/>
    </source>
</evidence>
<dbReference type="Proteomes" id="UP000000991">
    <property type="component" value="Segment"/>
</dbReference>
<evidence type="ECO:0000313" key="3">
    <source>
        <dbReference type="Proteomes" id="UP000000991"/>
    </source>
</evidence>
<organismHost>
    <name type="scientific">Prochlorococcus</name>
    <dbReference type="NCBI Taxonomy" id="1218"/>
</organismHost>
<proteinExistence type="predicted"/>
<dbReference type="Proteomes" id="UP000013923">
    <property type="component" value="Genome"/>
</dbReference>
<name>Q58MV0_BPPRM</name>
<dbReference type="KEGG" id="vg:3294184"/>
<reference evidence="1 3" key="1">
    <citation type="journal article" date="2005" name="PLoS Biol.">
        <title>Three Prochlorococcus cyanophage genomes: signature features and ecological interpretations.</title>
        <authorList>
            <person name="Sullivan M.B."/>
            <person name="Coleman M.L."/>
            <person name="Weigele P."/>
            <person name="Rohwer F."/>
            <person name="Chisholm S.W."/>
        </authorList>
    </citation>
    <scope>NUCLEOTIDE SEQUENCE</scope>
</reference>
<accession>Q58MV0</accession>
<dbReference type="RefSeq" id="YP_214286.1">
    <property type="nucleotide sequence ID" value="NC_006883.2"/>
</dbReference>
<dbReference type="OrthoDB" id="21502at10239"/>
<evidence type="ECO:0000313" key="2">
    <source>
        <dbReference type="EMBL" id="ACY75930.1"/>
    </source>
</evidence>
<dbReference type="GeneID" id="3294184"/>
<organism evidence="1 3">
    <name type="scientific">Prochlorococcus phage P-SSM2</name>
    <dbReference type="NCBI Taxonomy" id="268746"/>
    <lineage>
        <taxon>Viruses</taxon>
        <taxon>Duplodnaviria</taxon>
        <taxon>Heunggongvirae</taxon>
        <taxon>Uroviricota</taxon>
        <taxon>Caudoviricetes</taxon>
        <taxon>Pantevenvirales</taxon>
        <taxon>Kyanoviridae</taxon>
        <taxon>Salacisavirus</taxon>
        <taxon>Salacisavirus pssm2</taxon>
    </lineage>
</organism>
<evidence type="ECO:0000313" key="1">
    <source>
        <dbReference type="EMBL" id="AAX44432.1"/>
    </source>
</evidence>
<evidence type="ECO:0008006" key="5">
    <source>
        <dbReference type="Google" id="ProtNLM"/>
    </source>
</evidence>
<dbReference type="EMBL" id="GU071092">
    <property type="protein sequence ID" value="ACY75930.1"/>
    <property type="molecule type" value="Genomic_DNA"/>
</dbReference>
<reference evidence="1 3" key="3">
    <citation type="journal article" date="2010" name="Environ. Microbiol.">
        <title>Genomic analysis of oceanic cyanobacterial myoviruses compared with T4-like myoviruses from diverse hosts and environments.</title>
        <authorList>
            <person name="Sullivan M.B."/>
            <person name="Huang K.H."/>
            <person name="Ignacio-Espinoza J.C."/>
            <person name="Berlin A.M."/>
            <person name="Kelly L."/>
            <person name="Weigele P.R."/>
            <person name="DeFrancesco A.S."/>
            <person name="Kern S.E."/>
            <person name="Thompson L.R."/>
            <person name="Young S."/>
            <person name="Yandava C."/>
            <person name="Fu R."/>
            <person name="Krastins B."/>
            <person name="Chase M."/>
            <person name="Sarracino D."/>
            <person name="Osburne M.S."/>
            <person name="Henn M.R."/>
            <person name="Chisholm S.W."/>
        </authorList>
    </citation>
    <scope>NUCLEOTIDE SEQUENCE [LARGE SCALE GENOMIC DNA]</scope>
</reference>
<sequence length="182" mass="21399">MQYPKGINVYDNFLKEDEYEPIRQYFLDYRNGFRGHKCPWYLNNGVIKKNDGLMQLISMAYFRSRIINHDMYELLSPIYDIIDPMALYRIKANLTLSNKIQETNPEDMFHTDSDKCIEGGECNMVTGIYYINTNDGYTLFKTGDKVESVANRFVTFPCHYKHTGVPASTNGRMVINYNWYMN</sequence>
<protein>
    <recommendedName>
        <fullName evidence="5">Prolyl 4-hydroxylase alpha subunit Fe(2+) 2OG dioxygenase domain-containing protein</fullName>
    </recommendedName>
</protein>